<feature type="active site" evidence="5">
    <location>
        <position position="89"/>
    </location>
</feature>
<dbReference type="InterPro" id="IPR036264">
    <property type="entry name" value="Bact_exopeptidase_dim_dom"/>
</dbReference>
<keyword evidence="2" id="KW-0479">Metal-binding</keyword>
<dbReference type="InterPro" id="IPR017150">
    <property type="entry name" value="Pept_M20_glutamate_carboxypep"/>
</dbReference>
<name>A0A943EI22_9FIRM</name>
<dbReference type="PIRSF" id="PIRSF037238">
    <property type="entry name" value="Carboxypeptidase_G2"/>
    <property type="match status" value="1"/>
</dbReference>
<feature type="active site" description="Proton acceptor" evidence="5">
    <location>
        <position position="149"/>
    </location>
</feature>
<dbReference type="Gene3D" id="3.40.630.10">
    <property type="entry name" value="Zn peptidases"/>
    <property type="match status" value="1"/>
</dbReference>
<dbReference type="SUPFAM" id="SSF53187">
    <property type="entry name" value="Zn-dependent exopeptidases"/>
    <property type="match status" value="1"/>
</dbReference>
<dbReference type="GO" id="GO:0016787">
    <property type="term" value="F:hydrolase activity"/>
    <property type="evidence" value="ECO:0007669"/>
    <property type="project" value="UniProtKB-KW"/>
</dbReference>
<dbReference type="CDD" id="cd03885">
    <property type="entry name" value="M20_CPDG2"/>
    <property type="match status" value="1"/>
</dbReference>
<evidence type="ECO:0000313" key="7">
    <source>
        <dbReference type="EMBL" id="MBS5520228.1"/>
    </source>
</evidence>
<gene>
    <name evidence="7" type="ORF">KHX13_07900</name>
</gene>
<reference evidence="7" key="1">
    <citation type="submission" date="2021-02" db="EMBL/GenBank/DDBJ databases">
        <title>Infant gut strain persistence is associated with maternal origin, phylogeny, and functional potential including surface adhesion and iron acquisition.</title>
        <authorList>
            <person name="Lou Y.C."/>
        </authorList>
    </citation>
    <scope>NUCLEOTIDE SEQUENCE</scope>
    <source>
        <strain evidence="7">L3_106_000M1_dasL3_106_000M1_concoct_15</strain>
    </source>
</reference>
<keyword evidence="3" id="KW-0378">Hydrolase</keyword>
<evidence type="ECO:0000256" key="5">
    <source>
        <dbReference type="PIRSR" id="PIRSR037238-1"/>
    </source>
</evidence>
<proteinExistence type="predicted"/>
<comment type="cofactor">
    <cofactor evidence="1">
        <name>Zn(2+)</name>
        <dbReference type="ChEBI" id="CHEBI:29105"/>
    </cofactor>
</comment>
<dbReference type="PANTHER" id="PTHR43808:SF9">
    <property type="entry name" value="BLL0789 PROTEIN"/>
    <property type="match status" value="1"/>
</dbReference>
<evidence type="ECO:0000256" key="1">
    <source>
        <dbReference type="ARBA" id="ARBA00001947"/>
    </source>
</evidence>
<accession>A0A943EI22</accession>
<evidence type="ECO:0000256" key="4">
    <source>
        <dbReference type="ARBA" id="ARBA00022833"/>
    </source>
</evidence>
<dbReference type="GO" id="GO:0046872">
    <property type="term" value="F:metal ion binding"/>
    <property type="evidence" value="ECO:0007669"/>
    <property type="project" value="UniProtKB-KW"/>
</dbReference>
<sequence length="390" mass="42596">MGDLQETIKNKVASYREDMIEYWKDLVNDQAGSKEGDLITALLKKVADRFTKEGFTATILDTGCTIPMLRATLGDDRPGKPILFCGHVDTVFPSGSYPNQPFRIKDGKVYGPGCADMKGGVVMLLYVIKILTDLGYKDHPFKVVLVGDEETTHVGSRADQMLTEEAEGCLCAFNMETGRMNHVLTVARKGCMDVWVKVHGKSGHVGNAYTTSANAIEAMAGIITKMRALTDLEKGRIVSTDVISGGMASNAVPDFCRIEADCRVDFNKDLEDLKAAIRAICEHLDVPNTRAEVEFPTQMPVFEKTEGNLKLLALYNESAAEFGIEPFGPYHPGGCSDASYLAKAGIPILDSLGPEGDHAHTMQEYAVLESLFTRTAMLVRTILKLTDVTL</sequence>
<dbReference type="InterPro" id="IPR002933">
    <property type="entry name" value="Peptidase_M20"/>
</dbReference>
<dbReference type="SUPFAM" id="SSF55031">
    <property type="entry name" value="Bacterial exopeptidase dimerisation domain"/>
    <property type="match status" value="1"/>
</dbReference>
<evidence type="ECO:0000256" key="2">
    <source>
        <dbReference type="ARBA" id="ARBA00022723"/>
    </source>
</evidence>
<organism evidence="7 8">
    <name type="scientific">Acidaminococcus intestini</name>
    <dbReference type="NCBI Taxonomy" id="187327"/>
    <lineage>
        <taxon>Bacteria</taxon>
        <taxon>Bacillati</taxon>
        <taxon>Bacillota</taxon>
        <taxon>Negativicutes</taxon>
        <taxon>Acidaminococcales</taxon>
        <taxon>Acidaminococcaceae</taxon>
        <taxon>Acidaminococcus</taxon>
    </lineage>
</organism>
<dbReference type="EMBL" id="JAGZCZ010000009">
    <property type="protein sequence ID" value="MBS5520228.1"/>
    <property type="molecule type" value="Genomic_DNA"/>
</dbReference>
<dbReference type="AlphaFoldDB" id="A0A943EI22"/>
<dbReference type="PANTHER" id="PTHR43808">
    <property type="entry name" value="ACETYLORNITHINE DEACETYLASE"/>
    <property type="match status" value="1"/>
</dbReference>
<dbReference type="Proteomes" id="UP000754226">
    <property type="component" value="Unassembled WGS sequence"/>
</dbReference>
<keyword evidence="4" id="KW-0862">Zinc</keyword>
<dbReference type="InterPro" id="IPR001261">
    <property type="entry name" value="ArgE/DapE_CS"/>
</dbReference>
<dbReference type="Gene3D" id="3.30.70.360">
    <property type="match status" value="1"/>
</dbReference>
<evidence type="ECO:0000256" key="3">
    <source>
        <dbReference type="ARBA" id="ARBA00022801"/>
    </source>
</evidence>
<dbReference type="Pfam" id="PF01546">
    <property type="entry name" value="Peptidase_M20"/>
    <property type="match status" value="1"/>
</dbReference>
<comment type="caution">
    <text evidence="7">The sequence shown here is derived from an EMBL/GenBank/DDBJ whole genome shotgun (WGS) entry which is preliminary data.</text>
</comment>
<dbReference type="InterPro" id="IPR011650">
    <property type="entry name" value="Peptidase_M20_dimer"/>
</dbReference>
<feature type="domain" description="Peptidase M20 dimerisation" evidence="6">
    <location>
        <begin position="186"/>
        <end position="286"/>
    </location>
</feature>
<protein>
    <submittedName>
        <fullName evidence="7">M20 family metallopeptidase</fullName>
    </submittedName>
</protein>
<dbReference type="InterPro" id="IPR050072">
    <property type="entry name" value="Peptidase_M20A"/>
</dbReference>
<evidence type="ECO:0000259" key="6">
    <source>
        <dbReference type="Pfam" id="PF07687"/>
    </source>
</evidence>
<evidence type="ECO:0000313" key="8">
    <source>
        <dbReference type="Proteomes" id="UP000754226"/>
    </source>
</evidence>
<dbReference type="PROSITE" id="PS00758">
    <property type="entry name" value="ARGE_DAPE_CPG2_1"/>
    <property type="match status" value="1"/>
</dbReference>
<dbReference type="Pfam" id="PF07687">
    <property type="entry name" value="M20_dimer"/>
    <property type="match status" value="1"/>
</dbReference>